<comment type="caution">
    <text evidence="2">The sequence shown here is derived from an EMBL/GenBank/DDBJ whole genome shotgun (WGS) entry which is preliminary data.</text>
</comment>
<dbReference type="Proteomes" id="UP000266861">
    <property type="component" value="Unassembled WGS sequence"/>
</dbReference>
<sequence>MNTKFKGNLEKLESKNFISMVEKDYQLKILDKSYITQLLLSKIIINNNKNNNSNEEGKCEKRDKGGGEGGRDTIVFNAYQMYPKDSFSRLRSLHYGRKVDGPNPKYGYPGP</sequence>
<evidence type="ECO:0000313" key="3">
    <source>
        <dbReference type="Proteomes" id="UP000266861"/>
    </source>
</evidence>
<name>A0A397JP07_9GLOM</name>
<accession>A0A397JP07</accession>
<reference evidence="2 3" key="1">
    <citation type="submission" date="2018-08" db="EMBL/GenBank/DDBJ databases">
        <title>Genome and evolution of the arbuscular mycorrhizal fungus Diversispora epigaea (formerly Glomus versiforme) and its bacterial endosymbionts.</title>
        <authorList>
            <person name="Sun X."/>
            <person name="Fei Z."/>
            <person name="Harrison M."/>
        </authorList>
    </citation>
    <scope>NUCLEOTIDE SEQUENCE [LARGE SCALE GENOMIC DNA]</scope>
    <source>
        <strain evidence="2 3">IT104</strain>
    </source>
</reference>
<dbReference type="EMBL" id="PQFF01000013">
    <property type="protein sequence ID" value="RHZ89387.1"/>
    <property type="molecule type" value="Genomic_DNA"/>
</dbReference>
<protein>
    <submittedName>
        <fullName evidence="2">Uncharacterized protein</fullName>
    </submittedName>
</protein>
<evidence type="ECO:0000313" key="2">
    <source>
        <dbReference type="EMBL" id="RHZ89387.1"/>
    </source>
</evidence>
<feature type="compositionally biased region" description="Basic and acidic residues" evidence="1">
    <location>
        <begin position="55"/>
        <end position="70"/>
    </location>
</feature>
<organism evidence="2 3">
    <name type="scientific">Diversispora epigaea</name>
    <dbReference type="NCBI Taxonomy" id="1348612"/>
    <lineage>
        <taxon>Eukaryota</taxon>
        <taxon>Fungi</taxon>
        <taxon>Fungi incertae sedis</taxon>
        <taxon>Mucoromycota</taxon>
        <taxon>Glomeromycotina</taxon>
        <taxon>Glomeromycetes</taxon>
        <taxon>Diversisporales</taxon>
        <taxon>Diversisporaceae</taxon>
        <taxon>Diversispora</taxon>
    </lineage>
</organism>
<feature type="region of interest" description="Disordered" evidence="1">
    <location>
        <begin position="47"/>
        <end position="70"/>
    </location>
</feature>
<evidence type="ECO:0000256" key="1">
    <source>
        <dbReference type="SAM" id="MobiDB-lite"/>
    </source>
</evidence>
<proteinExistence type="predicted"/>
<dbReference type="AlphaFoldDB" id="A0A397JP07"/>
<keyword evidence="3" id="KW-1185">Reference proteome</keyword>
<gene>
    <name evidence="2" type="ORF">Glove_15g17</name>
</gene>